<reference evidence="2" key="2">
    <citation type="submission" date="2025-08" db="UniProtKB">
        <authorList>
            <consortium name="Ensembl"/>
        </authorList>
    </citation>
    <scope>IDENTIFICATION</scope>
</reference>
<dbReference type="GeneTree" id="ENSGT01150000286943"/>
<keyword evidence="1" id="KW-0812">Transmembrane</keyword>
<evidence type="ECO:0000313" key="2">
    <source>
        <dbReference type="Ensembl" id="ENSPANP00000057144.1"/>
    </source>
</evidence>
<dbReference type="Ensembl" id="ENSPANT00000068191.1">
    <property type="protein sequence ID" value="ENSPANP00000057144.1"/>
    <property type="gene ID" value="ENSPANG00000048037.1"/>
</dbReference>
<keyword evidence="1" id="KW-0472">Membrane</keyword>
<protein>
    <submittedName>
        <fullName evidence="2">Uncharacterized protein</fullName>
    </submittedName>
</protein>
<evidence type="ECO:0000313" key="3">
    <source>
        <dbReference type="Proteomes" id="UP000028761"/>
    </source>
</evidence>
<sequence>MPSSFFCLVFSFSKTLMSMIPLDSRYSCEIGGVDRIHPILFYFIYLIYLFILRWSLTLSPRLKCNGMISAHCNLHLPSSSDFPASASRVARITGVLHHARLIFVFLVEMRFYHVSQAGL</sequence>
<name>A0A8I5N8K0_PAPAN</name>
<dbReference type="Proteomes" id="UP000028761">
    <property type="component" value="Chromosome 15"/>
</dbReference>
<accession>A0A8I5N8K0</accession>
<dbReference type="PANTHER" id="PTHR12138">
    <property type="entry name" value="PRIMATE-EXPANDED PROTEIN FAMILY"/>
    <property type="match status" value="1"/>
</dbReference>
<organism evidence="2 3">
    <name type="scientific">Papio anubis</name>
    <name type="common">Olive baboon</name>
    <dbReference type="NCBI Taxonomy" id="9555"/>
    <lineage>
        <taxon>Eukaryota</taxon>
        <taxon>Metazoa</taxon>
        <taxon>Chordata</taxon>
        <taxon>Craniata</taxon>
        <taxon>Vertebrata</taxon>
        <taxon>Euteleostomi</taxon>
        <taxon>Mammalia</taxon>
        <taxon>Eutheria</taxon>
        <taxon>Euarchontoglires</taxon>
        <taxon>Primates</taxon>
        <taxon>Haplorrhini</taxon>
        <taxon>Catarrhini</taxon>
        <taxon>Cercopithecidae</taxon>
        <taxon>Cercopithecinae</taxon>
        <taxon>Papio</taxon>
    </lineage>
</organism>
<feature type="transmembrane region" description="Helical" evidence="1">
    <location>
        <begin position="36"/>
        <end position="56"/>
    </location>
</feature>
<keyword evidence="3" id="KW-1185">Reference proteome</keyword>
<evidence type="ECO:0000256" key="1">
    <source>
        <dbReference type="SAM" id="Phobius"/>
    </source>
</evidence>
<dbReference type="PANTHER" id="PTHR12138:SF162">
    <property type="entry name" value="CHROMOSOME UNDETERMINED SCAFFOLD_275, WHOLE GENOME SHOTGUN SEQUENCE"/>
    <property type="match status" value="1"/>
</dbReference>
<proteinExistence type="predicted"/>
<dbReference type="AlphaFoldDB" id="A0A8I5N8K0"/>
<keyword evidence="1" id="KW-1133">Transmembrane helix</keyword>
<reference evidence="2 3" key="1">
    <citation type="submission" date="2012-03" db="EMBL/GenBank/DDBJ databases">
        <title>Whole Genome Assembly of Papio anubis.</title>
        <authorList>
            <person name="Liu Y.L."/>
            <person name="Abraham K.A."/>
            <person name="Akbar H.A."/>
            <person name="Ali S.A."/>
            <person name="Anosike U.A."/>
            <person name="Aqrawi P.A."/>
            <person name="Arias F.A."/>
            <person name="Attaway T.A."/>
            <person name="Awwad R.A."/>
            <person name="Babu C.B."/>
            <person name="Bandaranaike D.B."/>
            <person name="Battles P.B."/>
            <person name="Bell A.B."/>
            <person name="Beltran B.B."/>
            <person name="Berhane-Mersha D.B."/>
            <person name="Bess C.B."/>
            <person name="Bickham C.B."/>
            <person name="Bolden T.B."/>
            <person name="Carter K.C."/>
            <person name="Chau D.C."/>
            <person name="Chavez A.C."/>
            <person name="Clerc-Blankenburg K.C."/>
            <person name="Coyle M.C."/>
            <person name="Dao M.D."/>
            <person name="Davila M.L.D."/>
            <person name="Davy-Carroll L.D."/>
            <person name="Denson S.D."/>
            <person name="Dinh H.D."/>
            <person name="Fernandez S.F."/>
            <person name="Fernando P.F."/>
            <person name="Forbes L.F."/>
            <person name="Francis C.F."/>
            <person name="Francisco L.F."/>
            <person name="Fu Q.F."/>
            <person name="Garcia-Iii R.G."/>
            <person name="Garrett T.G."/>
            <person name="Gross S.G."/>
            <person name="Gubbala S.G."/>
            <person name="Hirani K.H."/>
            <person name="Hogues M.H."/>
            <person name="Hollins B.H."/>
            <person name="Jackson L.J."/>
            <person name="Javaid M.J."/>
            <person name="Jhangiani S.J."/>
            <person name="Johnson A.J."/>
            <person name="Johnson B.J."/>
            <person name="Jones J.J."/>
            <person name="Joshi V.J."/>
            <person name="Kalu J.K."/>
            <person name="Khan N.K."/>
            <person name="Korchina V.K."/>
            <person name="Kovar C.K."/>
            <person name="Lago L.L."/>
            <person name="Lara F.L."/>
            <person name="Le T.-K.L."/>
            <person name="Lee S.L."/>
            <person name="Legall-Iii F.L."/>
            <person name="Lemon S.L."/>
            <person name="Liu J.L."/>
            <person name="Liu Y.-S.L."/>
            <person name="Liyanage D.L."/>
            <person name="Lopez J.L."/>
            <person name="Lorensuhewa L.L."/>
            <person name="Mata R.M."/>
            <person name="Mathew T.M."/>
            <person name="Mercado C.M."/>
            <person name="Mercado I.M."/>
            <person name="Morales K.M."/>
            <person name="Morgan M.M."/>
            <person name="Munidasa M.M."/>
            <person name="Ngo D.N."/>
            <person name="Nguyen L.N."/>
            <person name="Nguyen T.N."/>
            <person name="Nguyen N.N."/>
            <person name="Obregon M.O."/>
            <person name="Okwuonu G.O."/>
            <person name="Ongeri F.O."/>
            <person name="Onwere C.O."/>
            <person name="Osifeso I.O."/>
            <person name="Parra A.P."/>
            <person name="Patil S.P."/>
            <person name="Perez A.P."/>
            <person name="Perez Y.P."/>
            <person name="Pham C.P."/>
            <person name="Pu L.-L.P."/>
            <person name="Puazo M.P."/>
            <person name="Quiroz J.Q."/>
            <person name="Rouhana J.R."/>
            <person name="Ruiz M.R."/>
            <person name="Ruiz S.-J.R."/>
            <person name="Saada N.S."/>
            <person name="Santibanez J.S."/>
            <person name="Scheel M.S."/>
            <person name="Schneider B.S."/>
            <person name="Simmons D.S."/>
            <person name="Sisson I.S."/>
            <person name="Tang L.-Y.T."/>
            <person name="Thornton R.T."/>
            <person name="Tisius J.T."/>
            <person name="Toledanes G.T."/>
            <person name="Trejos Z.T."/>
            <person name="Usmani K.U."/>
            <person name="Varghese R.V."/>
            <person name="Vattathil S.V."/>
            <person name="Vee V.V."/>
            <person name="Walker D.W."/>
            <person name="Weissenberger G.W."/>
            <person name="White C.W."/>
            <person name="Williams A.W."/>
            <person name="Woodworth J.W."/>
            <person name="Wright R.W."/>
            <person name="Zhu Y.Z."/>
            <person name="Han Y.H."/>
            <person name="Newsham I.N."/>
            <person name="Nazareth L.N."/>
            <person name="Worley K.W."/>
            <person name="Muzny D.M."/>
            <person name="Rogers J.R."/>
            <person name="Gibbs R.G."/>
        </authorList>
    </citation>
    <scope>NUCLEOTIDE SEQUENCE [LARGE SCALE GENOMIC DNA]</scope>
</reference>
<reference evidence="2" key="3">
    <citation type="submission" date="2025-09" db="UniProtKB">
        <authorList>
            <consortium name="Ensembl"/>
        </authorList>
    </citation>
    <scope>IDENTIFICATION</scope>
</reference>
<dbReference type="OMA" id="FILRLEC"/>